<evidence type="ECO:0000313" key="6">
    <source>
        <dbReference type="EMBL" id="TQL47490.1"/>
    </source>
</evidence>
<feature type="binding site" evidence="5">
    <location>
        <position position="220"/>
    </location>
    <ligand>
        <name>3-dehydroquinate</name>
        <dbReference type="ChEBI" id="CHEBI:32364"/>
    </ligand>
</feature>
<sequence>MSMGEMATATVQLRGVTLGEGAPKICVPLIDATADALAATASALPFDVLDLVELRIDFFDEIGDADAVTDALSRVRSALPDGVPVLFTFRSLREGGQRELATGDYEALIALAADSGLVDAVDVEMFTPADALGRIVAHAHDAGVPVVMSSHDFDATPPREEIVGRLRRQQELGADVVKIAVMPRSPRDVVTLLDATEEFTATAARPAITMSMGPLGVASRVAGEVFGSCLTFGAVGTVSAPGQLAAADLRVALDVLHAAASSDG</sequence>
<comment type="subunit">
    <text evidence="5">Homodimer.</text>
</comment>
<comment type="caution">
    <text evidence="5">Lacks conserved residue(s) required for the propagation of feature annotation.</text>
</comment>
<dbReference type="UniPathway" id="UPA00053">
    <property type="reaction ID" value="UER00086"/>
</dbReference>
<comment type="pathway">
    <text evidence="5">Metabolic intermediate biosynthesis; chorismate biosynthesis; chorismate from D-erythrose 4-phosphate and phosphoenolpyruvate: step 3/7.</text>
</comment>
<feature type="binding site" evidence="5">
    <location>
        <position position="243"/>
    </location>
    <ligand>
        <name>3-dehydroquinate</name>
        <dbReference type="ChEBI" id="CHEBI:32364"/>
    </ligand>
</feature>
<evidence type="ECO:0000256" key="5">
    <source>
        <dbReference type="HAMAP-Rule" id="MF_00214"/>
    </source>
</evidence>
<comment type="catalytic activity">
    <reaction evidence="1 5">
        <text>3-dehydroquinate = 3-dehydroshikimate + H2O</text>
        <dbReference type="Rhea" id="RHEA:21096"/>
        <dbReference type="ChEBI" id="CHEBI:15377"/>
        <dbReference type="ChEBI" id="CHEBI:16630"/>
        <dbReference type="ChEBI" id="CHEBI:32364"/>
        <dbReference type="EC" id="4.2.1.10"/>
    </reaction>
</comment>
<feature type="active site" description="Proton donor/acceptor" evidence="5">
    <location>
        <position position="151"/>
    </location>
</feature>
<dbReference type="RefSeq" id="WP_221625356.1">
    <property type="nucleotide sequence ID" value="NZ_VFOM01000001.1"/>
</dbReference>
<comment type="function">
    <text evidence="5">Involved in the third step of the chorismate pathway, which leads to the biosynthesis of aromatic amino acids. Catalyzes the cis-dehydration of 3-dehydroquinate (DHQ) and introduces the first double bond of the aromatic ring to yield 3-dehydroshikimate.</text>
</comment>
<keyword evidence="2 5" id="KW-0057">Aromatic amino acid biosynthesis</keyword>
<dbReference type="PANTHER" id="PTHR43699:SF1">
    <property type="entry name" value="3-DEHYDROQUINATE DEHYDRATASE"/>
    <property type="match status" value="1"/>
</dbReference>
<feature type="active site" description="Schiff-base intermediate with substrate" evidence="5">
    <location>
        <position position="178"/>
    </location>
</feature>
<dbReference type="InterPro" id="IPR001381">
    <property type="entry name" value="DHquinase_I"/>
</dbReference>
<dbReference type="EC" id="4.2.1.10" evidence="5"/>
<feature type="binding site" evidence="5">
    <location>
        <begin position="53"/>
        <end position="55"/>
    </location>
    <ligand>
        <name>3-dehydroquinate</name>
        <dbReference type="ChEBI" id="CHEBI:32364"/>
    </ligand>
</feature>
<keyword evidence="7" id="KW-1185">Reference proteome</keyword>
<proteinExistence type="inferred from homology"/>
<dbReference type="PANTHER" id="PTHR43699">
    <property type="entry name" value="3-DEHYDROQUINATE DEHYDRATASE"/>
    <property type="match status" value="1"/>
</dbReference>
<comment type="caution">
    <text evidence="6">The sequence shown here is derived from an EMBL/GenBank/DDBJ whole genome shotgun (WGS) entry which is preliminary data.</text>
</comment>
<keyword evidence="4 5" id="KW-0704">Schiff base</keyword>
<dbReference type="GO" id="GO:0003855">
    <property type="term" value="F:3-dehydroquinate dehydratase activity"/>
    <property type="evidence" value="ECO:0007669"/>
    <property type="project" value="UniProtKB-UniRule"/>
</dbReference>
<keyword evidence="5" id="KW-0028">Amino-acid biosynthesis</keyword>
<keyword evidence="3 5" id="KW-0456">Lyase</keyword>
<reference evidence="6 7" key="1">
    <citation type="submission" date="2019-06" db="EMBL/GenBank/DDBJ databases">
        <title>Sequencing the genomes of 1000 actinobacteria strains.</title>
        <authorList>
            <person name="Klenk H.-P."/>
        </authorList>
    </citation>
    <scope>NUCLEOTIDE SEQUENCE [LARGE SCALE GENOMIC DNA]</scope>
    <source>
        <strain evidence="6 7">DSM 26477</strain>
    </source>
</reference>
<accession>A0A542YHB8</accession>
<gene>
    <name evidence="5" type="primary">aroD</name>
    <name evidence="6" type="ORF">FB562_0553</name>
</gene>
<evidence type="ECO:0000256" key="3">
    <source>
        <dbReference type="ARBA" id="ARBA00023239"/>
    </source>
</evidence>
<dbReference type="InterPro" id="IPR013785">
    <property type="entry name" value="Aldolase_TIM"/>
</dbReference>
<dbReference type="GO" id="GO:0009423">
    <property type="term" value="P:chorismate biosynthetic process"/>
    <property type="evidence" value="ECO:0007669"/>
    <property type="project" value="UniProtKB-UniRule"/>
</dbReference>
<dbReference type="GO" id="GO:0009073">
    <property type="term" value="P:aromatic amino acid family biosynthetic process"/>
    <property type="evidence" value="ECO:0007669"/>
    <property type="project" value="UniProtKB-KW"/>
</dbReference>
<dbReference type="AlphaFoldDB" id="A0A542YHB8"/>
<dbReference type="EMBL" id="VFOM01000001">
    <property type="protein sequence ID" value="TQL47490.1"/>
    <property type="molecule type" value="Genomic_DNA"/>
</dbReference>
<dbReference type="GO" id="GO:0008652">
    <property type="term" value="P:amino acid biosynthetic process"/>
    <property type="evidence" value="ECO:0007669"/>
    <property type="project" value="UniProtKB-KW"/>
</dbReference>
<evidence type="ECO:0000313" key="7">
    <source>
        <dbReference type="Proteomes" id="UP000317998"/>
    </source>
</evidence>
<dbReference type="Pfam" id="PF01487">
    <property type="entry name" value="DHquinase_I"/>
    <property type="match status" value="1"/>
</dbReference>
<comment type="similarity">
    <text evidence="5">Belongs to the type-I 3-dehydroquinase family.</text>
</comment>
<name>A0A542YHB8_9MICO</name>
<evidence type="ECO:0000256" key="2">
    <source>
        <dbReference type="ARBA" id="ARBA00023141"/>
    </source>
</evidence>
<dbReference type="SUPFAM" id="SSF51569">
    <property type="entry name" value="Aldolase"/>
    <property type="match status" value="1"/>
</dbReference>
<evidence type="ECO:0000256" key="1">
    <source>
        <dbReference type="ARBA" id="ARBA00001864"/>
    </source>
</evidence>
<dbReference type="Proteomes" id="UP000317998">
    <property type="component" value="Unassembled WGS sequence"/>
</dbReference>
<dbReference type="FunFam" id="3.20.20.70:FF:000047">
    <property type="entry name" value="3-dehydroquinate dehydratase"/>
    <property type="match status" value="1"/>
</dbReference>
<protein>
    <recommendedName>
        <fullName evidence="5">3-dehydroquinate dehydratase</fullName>
        <shortName evidence="5">3-dehydroquinase</shortName>
        <ecNumber evidence="5">4.2.1.10</ecNumber>
    </recommendedName>
    <alternativeName>
        <fullName evidence="5">Type I DHQase</fullName>
    </alternativeName>
    <alternativeName>
        <fullName evidence="5">Type I dehydroquinase</fullName>
        <shortName evidence="5">DHQ1</shortName>
    </alternativeName>
</protein>
<dbReference type="NCBIfam" id="TIGR01093">
    <property type="entry name" value="aroD"/>
    <property type="match status" value="1"/>
</dbReference>
<feature type="binding site" evidence="5">
    <location>
        <position position="239"/>
    </location>
    <ligand>
        <name>3-dehydroquinate</name>
        <dbReference type="ChEBI" id="CHEBI:32364"/>
    </ligand>
</feature>
<dbReference type="InterPro" id="IPR050146">
    <property type="entry name" value="Type-I_3-dehydroquinase"/>
</dbReference>
<feature type="binding site" evidence="5">
    <location>
        <position position="90"/>
    </location>
    <ligand>
        <name>3-dehydroquinate</name>
        <dbReference type="ChEBI" id="CHEBI:32364"/>
    </ligand>
</feature>
<dbReference type="GO" id="GO:0046279">
    <property type="term" value="P:3,4-dihydroxybenzoate biosynthetic process"/>
    <property type="evidence" value="ECO:0007669"/>
    <property type="project" value="UniProtKB-ARBA"/>
</dbReference>
<dbReference type="Gene3D" id="3.20.20.70">
    <property type="entry name" value="Aldolase class I"/>
    <property type="match status" value="1"/>
</dbReference>
<dbReference type="HAMAP" id="MF_00214">
    <property type="entry name" value="AroD"/>
    <property type="match status" value="1"/>
</dbReference>
<dbReference type="CDD" id="cd00502">
    <property type="entry name" value="DHQase_I"/>
    <property type="match status" value="1"/>
</dbReference>
<evidence type="ECO:0000256" key="4">
    <source>
        <dbReference type="ARBA" id="ARBA00023270"/>
    </source>
</evidence>
<organism evidence="6 7">
    <name type="scientific">Homoserinimonas aerilata</name>
    <dbReference type="NCBI Taxonomy" id="1162970"/>
    <lineage>
        <taxon>Bacteria</taxon>
        <taxon>Bacillati</taxon>
        <taxon>Actinomycetota</taxon>
        <taxon>Actinomycetes</taxon>
        <taxon>Micrococcales</taxon>
        <taxon>Microbacteriaceae</taxon>
        <taxon>Homoserinimonas</taxon>
    </lineage>
</organism>